<organism evidence="5">
    <name type="scientific">freshwater metagenome</name>
    <dbReference type="NCBI Taxonomy" id="449393"/>
    <lineage>
        <taxon>unclassified sequences</taxon>
        <taxon>metagenomes</taxon>
        <taxon>ecological metagenomes</taxon>
    </lineage>
</organism>
<dbReference type="InterPro" id="IPR029044">
    <property type="entry name" value="Nucleotide-diphossugar_trans"/>
</dbReference>
<evidence type="ECO:0000256" key="2">
    <source>
        <dbReference type="ARBA" id="ARBA00022676"/>
    </source>
</evidence>
<comment type="similarity">
    <text evidence="1">Belongs to the glycosyltransferase 2 family.</text>
</comment>
<dbReference type="SUPFAM" id="SSF53448">
    <property type="entry name" value="Nucleotide-diphospho-sugar transferases"/>
    <property type="match status" value="1"/>
</dbReference>
<sequence length="231" mass="25283">MPNPSIVVIPTYNEFESIGSLLHELKKLAVDILIIDDGSPDGTAQLCRSLGVEVFSRSGKQGLGSAYRTGFAMALERGYSKIIQMDADGSHQVGDLVVMMESIGSSELVIGSRWTKGGATKNWSRFREYLSRGANFYANALLSLGVKDATAGFRIYDAGLLGRMDLPSIKSEGYCFQIEMTRRALSRAGTIREVPITFIERVQGTSKMSISIAGEAIFRITMWGLLRLIGR</sequence>
<dbReference type="PANTHER" id="PTHR43398">
    <property type="entry name" value="DOLICHOL-PHOSPHATE MANNOSYLTRANSFERASE SUBUNIT 1"/>
    <property type="match status" value="1"/>
</dbReference>
<dbReference type="FunFam" id="3.90.550.10:FF:000122">
    <property type="entry name" value="Dolichol-phosphate mannosyltransferase subunit 1"/>
    <property type="match status" value="1"/>
</dbReference>
<gene>
    <name evidence="5" type="ORF">UFOPK3684_00750</name>
</gene>
<evidence type="ECO:0000313" key="5">
    <source>
        <dbReference type="EMBL" id="CAB4927155.1"/>
    </source>
</evidence>
<keyword evidence="2" id="KW-0328">Glycosyltransferase</keyword>
<dbReference type="EMBL" id="CAFBMZ010000044">
    <property type="protein sequence ID" value="CAB4927155.1"/>
    <property type="molecule type" value="Genomic_DNA"/>
</dbReference>
<evidence type="ECO:0000259" key="4">
    <source>
        <dbReference type="Pfam" id="PF00535"/>
    </source>
</evidence>
<dbReference type="CDD" id="cd06442">
    <property type="entry name" value="DPM1_like"/>
    <property type="match status" value="1"/>
</dbReference>
<dbReference type="GO" id="GO:0016020">
    <property type="term" value="C:membrane"/>
    <property type="evidence" value="ECO:0007669"/>
    <property type="project" value="GOC"/>
</dbReference>
<keyword evidence="3" id="KW-0808">Transferase</keyword>
<reference evidence="5" key="1">
    <citation type="submission" date="2020-05" db="EMBL/GenBank/DDBJ databases">
        <authorList>
            <person name="Chiriac C."/>
            <person name="Salcher M."/>
            <person name="Ghai R."/>
            <person name="Kavagutti S V."/>
        </authorList>
    </citation>
    <scope>NUCLEOTIDE SEQUENCE</scope>
</reference>
<dbReference type="GO" id="GO:0004582">
    <property type="term" value="F:dolichyl-phosphate beta-D-mannosyltransferase activity"/>
    <property type="evidence" value="ECO:0007669"/>
    <property type="project" value="InterPro"/>
</dbReference>
<dbReference type="Gene3D" id="3.90.550.10">
    <property type="entry name" value="Spore Coat Polysaccharide Biosynthesis Protein SpsA, Chain A"/>
    <property type="match status" value="1"/>
</dbReference>
<accession>A0A6J7I8E1</accession>
<dbReference type="PANTHER" id="PTHR43398:SF1">
    <property type="entry name" value="DOLICHOL-PHOSPHATE MANNOSYLTRANSFERASE SUBUNIT 1"/>
    <property type="match status" value="1"/>
</dbReference>
<name>A0A6J7I8E1_9ZZZZ</name>
<dbReference type="GO" id="GO:0009247">
    <property type="term" value="P:glycolipid biosynthetic process"/>
    <property type="evidence" value="ECO:0007669"/>
    <property type="project" value="TreeGrafter"/>
</dbReference>
<evidence type="ECO:0000256" key="3">
    <source>
        <dbReference type="ARBA" id="ARBA00022679"/>
    </source>
</evidence>
<evidence type="ECO:0000256" key="1">
    <source>
        <dbReference type="ARBA" id="ARBA00006739"/>
    </source>
</evidence>
<feature type="domain" description="Glycosyltransferase 2-like" evidence="4">
    <location>
        <begin position="7"/>
        <end position="161"/>
    </location>
</feature>
<protein>
    <submittedName>
        <fullName evidence="5">Unannotated protein</fullName>
    </submittedName>
</protein>
<dbReference type="InterPro" id="IPR001173">
    <property type="entry name" value="Glyco_trans_2-like"/>
</dbReference>
<proteinExistence type="inferred from homology"/>
<dbReference type="InterPro" id="IPR039528">
    <property type="entry name" value="DPM1-like"/>
</dbReference>
<dbReference type="AlphaFoldDB" id="A0A6J7I8E1"/>
<dbReference type="Pfam" id="PF00535">
    <property type="entry name" value="Glycos_transf_2"/>
    <property type="match status" value="1"/>
</dbReference>